<protein>
    <submittedName>
        <fullName evidence="1">Uncharacterized protein</fullName>
    </submittedName>
</protein>
<organism evidence="1">
    <name type="scientific">Anguilla anguilla</name>
    <name type="common">European freshwater eel</name>
    <name type="synonym">Muraena anguilla</name>
    <dbReference type="NCBI Taxonomy" id="7936"/>
    <lineage>
        <taxon>Eukaryota</taxon>
        <taxon>Metazoa</taxon>
        <taxon>Chordata</taxon>
        <taxon>Craniata</taxon>
        <taxon>Vertebrata</taxon>
        <taxon>Euteleostomi</taxon>
        <taxon>Actinopterygii</taxon>
        <taxon>Neopterygii</taxon>
        <taxon>Teleostei</taxon>
        <taxon>Anguilliformes</taxon>
        <taxon>Anguillidae</taxon>
        <taxon>Anguilla</taxon>
    </lineage>
</organism>
<proteinExistence type="predicted"/>
<evidence type="ECO:0000313" key="1">
    <source>
        <dbReference type="EMBL" id="JAH10854.1"/>
    </source>
</evidence>
<dbReference type="EMBL" id="GBXM01097723">
    <property type="protein sequence ID" value="JAH10854.1"/>
    <property type="molecule type" value="Transcribed_RNA"/>
</dbReference>
<accession>A0A0E9Q294</accession>
<name>A0A0E9Q294_ANGAN</name>
<dbReference type="AlphaFoldDB" id="A0A0E9Q294"/>
<reference evidence="1" key="2">
    <citation type="journal article" date="2015" name="Fish Shellfish Immunol.">
        <title>Early steps in the European eel (Anguilla anguilla)-Vibrio vulnificus interaction in the gills: Role of the RtxA13 toxin.</title>
        <authorList>
            <person name="Callol A."/>
            <person name="Pajuelo D."/>
            <person name="Ebbesson L."/>
            <person name="Teles M."/>
            <person name="MacKenzie S."/>
            <person name="Amaro C."/>
        </authorList>
    </citation>
    <scope>NUCLEOTIDE SEQUENCE</scope>
</reference>
<reference evidence="1" key="1">
    <citation type="submission" date="2014-11" db="EMBL/GenBank/DDBJ databases">
        <authorList>
            <person name="Amaro Gonzalez C."/>
        </authorList>
    </citation>
    <scope>NUCLEOTIDE SEQUENCE</scope>
</reference>
<sequence>MPRVVSVRKCCCRSLFLSDFKCHVQYYCCFLFGNVRLKMQICAL</sequence>